<dbReference type="EMBL" id="BAAAEW010000025">
    <property type="protein sequence ID" value="GAA0758203.1"/>
    <property type="molecule type" value="Genomic_DNA"/>
</dbReference>
<reference evidence="4" key="1">
    <citation type="journal article" date="2019" name="Int. J. Syst. Evol. Microbiol.">
        <title>The Global Catalogue of Microorganisms (GCM) 10K type strain sequencing project: providing services to taxonomists for standard genome sequencing and annotation.</title>
        <authorList>
            <consortium name="The Broad Institute Genomics Platform"/>
            <consortium name="The Broad Institute Genome Sequencing Center for Infectious Disease"/>
            <person name="Wu L."/>
            <person name="Ma J."/>
        </authorList>
    </citation>
    <scope>NUCLEOTIDE SEQUENCE [LARGE SCALE GENOMIC DNA]</scope>
    <source>
        <strain evidence="4">JCM 15503</strain>
    </source>
</reference>
<feature type="transmembrane region" description="Helical" evidence="1">
    <location>
        <begin position="114"/>
        <end position="130"/>
    </location>
</feature>
<feature type="transmembrane region" description="Helical" evidence="1">
    <location>
        <begin position="208"/>
        <end position="230"/>
    </location>
</feature>
<dbReference type="Pfam" id="PF00892">
    <property type="entry name" value="EamA"/>
    <property type="match status" value="1"/>
</dbReference>
<keyword evidence="1" id="KW-0812">Transmembrane</keyword>
<gene>
    <name evidence="3" type="ORF">GCM10009107_38490</name>
</gene>
<feature type="transmembrane region" description="Helical" evidence="1">
    <location>
        <begin position="174"/>
        <end position="196"/>
    </location>
</feature>
<feature type="transmembrane region" description="Helical" evidence="1">
    <location>
        <begin position="142"/>
        <end position="162"/>
    </location>
</feature>
<keyword evidence="4" id="KW-1185">Reference proteome</keyword>
<dbReference type="PANTHER" id="PTHR22911:SF37">
    <property type="entry name" value="THREONINE_HOMOSERINE EXPORTER RHTA"/>
    <property type="match status" value="1"/>
</dbReference>
<organism evidence="3 4">
    <name type="scientific">Ideonella azotifigens</name>
    <dbReference type="NCBI Taxonomy" id="513160"/>
    <lineage>
        <taxon>Bacteria</taxon>
        <taxon>Pseudomonadati</taxon>
        <taxon>Pseudomonadota</taxon>
        <taxon>Betaproteobacteria</taxon>
        <taxon>Burkholderiales</taxon>
        <taxon>Sphaerotilaceae</taxon>
        <taxon>Ideonella</taxon>
    </lineage>
</organism>
<sequence length="287" mass="29773">MLATLMWSIAGVVTRQLDAPGLAAEQTFWRSAGAAASLALLLPWLMGREALRRSLTQGGWALWASALCWAVMFTAFMVALALTTVANVLVAEALGPLFAALIGRVTLGHRLPRRTWGAIALAGAGIAWMYGPQLAGAEPRHLLGSALAMVPPLAAASMWTLLQANERKHPGARVDMRPAVMLGATLSALVCLPWAWPLQAGAHDLALLGGLGLVQLAIPCALAVAAGRVLSAPEAALLGLLEILFGVAWAWASGAEEPPPSVLAGGLMVLLALAGNEALAMRARRGT</sequence>
<dbReference type="PANTHER" id="PTHR22911">
    <property type="entry name" value="ACYL-MALONYL CONDENSING ENZYME-RELATED"/>
    <property type="match status" value="1"/>
</dbReference>
<feature type="transmembrane region" description="Helical" evidence="1">
    <location>
        <begin position="28"/>
        <end position="47"/>
    </location>
</feature>
<feature type="transmembrane region" description="Helical" evidence="1">
    <location>
        <begin position="237"/>
        <end position="255"/>
    </location>
</feature>
<dbReference type="InterPro" id="IPR000620">
    <property type="entry name" value="EamA_dom"/>
</dbReference>
<evidence type="ECO:0000313" key="4">
    <source>
        <dbReference type="Proteomes" id="UP001500279"/>
    </source>
</evidence>
<feature type="transmembrane region" description="Helical" evidence="1">
    <location>
        <begin position="261"/>
        <end position="280"/>
    </location>
</feature>
<proteinExistence type="predicted"/>
<evidence type="ECO:0000256" key="1">
    <source>
        <dbReference type="SAM" id="Phobius"/>
    </source>
</evidence>
<feature type="transmembrane region" description="Helical" evidence="1">
    <location>
        <begin position="59"/>
        <end position="82"/>
    </location>
</feature>
<dbReference type="Proteomes" id="UP001500279">
    <property type="component" value="Unassembled WGS sequence"/>
</dbReference>
<feature type="transmembrane region" description="Helical" evidence="1">
    <location>
        <begin position="88"/>
        <end position="107"/>
    </location>
</feature>
<keyword evidence="1" id="KW-1133">Transmembrane helix</keyword>
<dbReference type="SUPFAM" id="SSF103481">
    <property type="entry name" value="Multidrug resistance efflux transporter EmrE"/>
    <property type="match status" value="1"/>
</dbReference>
<name>A0ABP3VL72_9BURK</name>
<evidence type="ECO:0000259" key="2">
    <source>
        <dbReference type="Pfam" id="PF00892"/>
    </source>
</evidence>
<accession>A0ABP3VL72</accession>
<feature type="domain" description="EamA" evidence="2">
    <location>
        <begin position="1"/>
        <end position="130"/>
    </location>
</feature>
<dbReference type="InterPro" id="IPR037185">
    <property type="entry name" value="EmrE-like"/>
</dbReference>
<keyword evidence="1" id="KW-0472">Membrane</keyword>
<evidence type="ECO:0000313" key="3">
    <source>
        <dbReference type="EMBL" id="GAA0758203.1"/>
    </source>
</evidence>
<comment type="caution">
    <text evidence="3">The sequence shown here is derived from an EMBL/GenBank/DDBJ whole genome shotgun (WGS) entry which is preliminary data.</text>
</comment>
<protein>
    <submittedName>
        <fullName evidence="3">DMT family transporter</fullName>
    </submittedName>
</protein>